<feature type="domain" description="Methyltransferase" evidence="4">
    <location>
        <begin position="228"/>
        <end position="319"/>
    </location>
</feature>
<evidence type="ECO:0000259" key="4">
    <source>
        <dbReference type="Pfam" id="PF13649"/>
    </source>
</evidence>
<keyword evidence="2" id="KW-0808">Transferase</keyword>
<organism evidence="6 7">
    <name type="scientific">Porites lobata</name>
    <dbReference type="NCBI Taxonomy" id="104759"/>
    <lineage>
        <taxon>Eukaryota</taxon>
        <taxon>Metazoa</taxon>
        <taxon>Cnidaria</taxon>
        <taxon>Anthozoa</taxon>
        <taxon>Hexacorallia</taxon>
        <taxon>Scleractinia</taxon>
        <taxon>Fungiina</taxon>
        <taxon>Poritidae</taxon>
        <taxon>Porites</taxon>
    </lineage>
</organism>
<comment type="caution">
    <text evidence="6">The sequence shown here is derived from an EMBL/GenBank/DDBJ whole genome shotgun (WGS) entry which is preliminary data.</text>
</comment>
<dbReference type="Pfam" id="PF13847">
    <property type="entry name" value="Methyltransf_31"/>
    <property type="match status" value="1"/>
</dbReference>
<accession>A0ABN8NQ33</accession>
<feature type="domain" description="Methyltransferase" evidence="4">
    <location>
        <begin position="80"/>
        <end position="171"/>
    </location>
</feature>
<feature type="domain" description="Methyltransferase" evidence="5">
    <location>
        <begin position="426"/>
        <end position="558"/>
    </location>
</feature>
<keyword evidence="3" id="KW-0949">S-adenosyl-L-methionine</keyword>
<dbReference type="EMBL" id="CALNXK010000029">
    <property type="protein sequence ID" value="CAH3116049.1"/>
    <property type="molecule type" value="Genomic_DNA"/>
</dbReference>
<dbReference type="Proteomes" id="UP001159405">
    <property type="component" value="Unassembled WGS sequence"/>
</dbReference>
<evidence type="ECO:0000313" key="7">
    <source>
        <dbReference type="Proteomes" id="UP001159405"/>
    </source>
</evidence>
<evidence type="ECO:0000256" key="3">
    <source>
        <dbReference type="ARBA" id="ARBA00022691"/>
    </source>
</evidence>
<dbReference type="Gene3D" id="3.40.50.150">
    <property type="entry name" value="Vaccinia Virus protein VP39"/>
    <property type="match status" value="3"/>
</dbReference>
<dbReference type="PANTHER" id="PTHR43464">
    <property type="entry name" value="METHYLTRANSFERASE"/>
    <property type="match status" value="1"/>
</dbReference>
<keyword evidence="1" id="KW-0489">Methyltransferase</keyword>
<protein>
    <recommendedName>
        <fullName evidence="8">Methyltransferase domain-containing protein</fullName>
    </recommendedName>
</protein>
<evidence type="ECO:0000256" key="2">
    <source>
        <dbReference type="ARBA" id="ARBA00022679"/>
    </source>
</evidence>
<dbReference type="InterPro" id="IPR041698">
    <property type="entry name" value="Methyltransf_25"/>
</dbReference>
<reference evidence="6 7" key="1">
    <citation type="submission" date="2022-05" db="EMBL/GenBank/DDBJ databases">
        <authorList>
            <consortium name="Genoscope - CEA"/>
            <person name="William W."/>
        </authorList>
    </citation>
    <scope>NUCLEOTIDE SEQUENCE [LARGE SCALE GENOMIC DNA]</scope>
</reference>
<dbReference type="InterPro" id="IPR025714">
    <property type="entry name" value="Methyltranfer_dom"/>
</dbReference>
<dbReference type="CDD" id="cd02440">
    <property type="entry name" value="AdoMet_MTases"/>
    <property type="match status" value="3"/>
</dbReference>
<sequence>MAQEGDALHYPQEILDLKWNTTSKEKIQEAYKVWAGDYDKWVLEGSAPGTPGCYSHLSCGEAFFNAAKDLYGESKKDLKIMDFGCGSGLSGQVLKDKYGYDNLTGLDVSEDMLNIARQRNIYKTLISAFVGTDRIKEIQDGEYDAVISSGVFQTGHVRASALDEITRWIKPAAGSPVAFYLGKCLKFLWVFEGSAPGSPGCLAHSSCGEGFFNAAKDLYGESKKDLKVLDLGCGTGLSGQVLKEKYGYDNLIGLDVSEDMLNIARDRNIYKTLISAFVTTDKIEDIQDGEYDAVISSGVITTELVRPSAFDEIIRWIKPAMLQNKLHVFVNRFTVPLPTPVTVQKWLVRDMAENGDAACFYPQEALDLNLNNTSKERIQKVYKVWSVCYDKWVFEGSAPGSPGYLAHSSCGEGFFNAAKDLYGESKKDLKILDLGCGTGLSGQVLKEKYGYDNLVGLDVSEDMLTIARQRKIYKTLISAFVTTEKIEEIQDGEYDAVISAGVITTGLVRSSAFDEIIRWIKPGGIMCFTCPVFEREEDGYKAKCESLEEEGKWTLHTNKEADYYGDKPPRGRGYKTCRLLVYKKV</sequence>
<name>A0ABN8NQ33_9CNID</name>
<dbReference type="PANTHER" id="PTHR43464:SF19">
    <property type="entry name" value="UBIQUINONE BIOSYNTHESIS O-METHYLTRANSFERASE, MITOCHONDRIAL"/>
    <property type="match status" value="1"/>
</dbReference>
<dbReference type="InterPro" id="IPR029063">
    <property type="entry name" value="SAM-dependent_MTases_sf"/>
</dbReference>
<dbReference type="Pfam" id="PF13649">
    <property type="entry name" value="Methyltransf_25"/>
    <property type="match status" value="2"/>
</dbReference>
<keyword evidence="7" id="KW-1185">Reference proteome</keyword>
<evidence type="ECO:0000259" key="5">
    <source>
        <dbReference type="Pfam" id="PF13847"/>
    </source>
</evidence>
<dbReference type="SUPFAM" id="SSF53335">
    <property type="entry name" value="S-adenosyl-L-methionine-dependent methyltransferases"/>
    <property type="match status" value="3"/>
</dbReference>
<evidence type="ECO:0000313" key="6">
    <source>
        <dbReference type="EMBL" id="CAH3116049.1"/>
    </source>
</evidence>
<proteinExistence type="predicted"/>
<evidence type="ECO:0008006" key="8">
    <source>
        <dbReference type="Google" id="ProtNLM"/>
    </source>
</evidence>
<gene>
    <name evidence="6" type="ORF">PLOB_00024212</name>
</gene>
<evidence type="ECO:0000256" key="1">
    <source>
        <dbReference type="ARBA" id="ARBA00022603"/>
    </source>
</evidence>